<evidence type="ECO:0000256" key="6">
    <source>
        <dbReference type="HAMAP-Rule" id="MF_03027"/>
    </source>
</evidence>
<dbReference type="PROSITE" id="PS50082">
    <property type="entry name" value="WD_REPEATS_2"/>
    <property type="match status" value="1"/>
</dbReference>
<evidence type="ECO:0000256" key="2">
    <source>
        <dbReference type="ARBA" id="ARBA00022552"/>
    </source>
</evidence>
<dbReference type="FunFam" id="2.130.10.10:FF:000576">
    <property type="entry name" value="Ribosome biogenesis protein ERB1"/>
    <property type="match status" value="1"/>
</dbReference>
<accession>A0A165H2B7</accession>
<evidence type="ECO:0000256" key="5">
    <source>
        <dbReference type="ARBA" id="ARBA00023242"/>
    </source>
</evidence>
<dbReference type="GO" id="GO:0000466">
    <property type="term" value="P:maturation of 5.8S rRNA from tricistronic rRNA transcript (SSU-rRNA, 5.8S rRNA, LSU-rRNA)"/>
    <property type="evidence" value="ECO:0007669"/>
    <property type="project" value="UniProtKB-UniRule"/>
</dbReference>
<dbReference type="PROSITE" id="PS50294">
    <property type="entry name" value="WD_REPEATS_REGION"/>
    <property type="match status" value="1"/>
</dbReference>
<keyword evidence="4" id="KW-0677">Repeat</keyword>
<dbReference type="SUPFAM" id="SSF50978">
    <property type="entry name" value="WD40 repeat-like"/>
    <property type="match status" value="1"/>
</dbReference>
<dbReference type="InterPro" id="IPR015943">
    <property type="entry name" value="WD40/YVTN_repeat-like_dom_sf"/>
</dbReference>
<evidence type="ECO:0000313" key="11">
    <source>
        <dbReference type="Proteomes" id="UP000076842"/>
    </source>
</evidence>
<dbReference type="GO" id="GO:0000463">
    <property type="term" value="P:maturation of LSU-rRNA from tricistronic rRNA transcript (SSU-rRNA, 5.8S rRNA, LSU-rRNA)"/>
    <property type="evidence" value="ECO:0007669"/>
    <property type="project" value="UniProtKB-UniRule"/>
</dbReference>
<feature type="region of interest" description="Disordered" evidence="8">
    <location>
        <begin position="301"/>
        <end position="358"/>
    </location>
</feature>
<evidence type="ECO:0000256" key="8">
    <source>
        <dbReference type="SAM" id="MobiDB-lite"/>
    </source>
</evidence>
<proteinExistence type="inferred from homology"/>
<gene>
    <name evidence="6" type="primary">ERB1</name>
    <name evidence="10" type="ORF">CALCODRAFT_523556</name>
</gene>
<feature type="repeat" description="WD" evidence="7">
    <location>
        <begin position="671"/>
        <end position="702"/>
    </location>
</feature>
<feature type="region of interest" description="Disordered" evidence="8">
    <location>
        <begin position="1"/>
        <end position="121"/>
    </location>
</feature>
<dbReference type="Pfam" id="PF08145">
    <property type="entry name" value="BOP1NT"/>
    <property type="match status" value="1"/>
</dbReference>
<dbReference type="GO" id="GO:0005654">
    <property type="term" value="C:nucleoplasm"/>
    <property type="evidence" value="ECO:0007669"/>
    <property type="project" value="UniProtKB-SubCell"/>
</dbReference>
<dbReference type="InterPro" id="IPR012953">
    <property type="entry name" value="BOP1_N_dom"/>
</dbReference>
<comment type="function">
    <text evidence="6">Component of the NOP7 complex, which is required for maturation of the 25S and 5.8S ribosomal RNAs and formation of the 60S ribosome.</text>
</comment>
<dbReference type="SMART" id="SM01035">
    <property type="entry name" value="BOP1NT"/>
    <property type="match status" value="1"/>
</dbReference>
<sequence>MATAVARASVANGTKRKVDDLNDKSDGTALGPINLTLSDPEESDGEESSGGEEEPFPELDLGSDTEEDEEDEEYDSEDDIEGEEEEEDDEDEEDEDDEDDEATPESHPRAPKIVQSDITGFPKKVYPEIDAVYDSDSSTEEDPNRIGNVPLHWYDDLPHIGYDISGKRVMRPAKGDELDKFLSTVEDPTSWSTAVDKSTGAQVQLTPEELELIGRLARAENPDGDYDPYEPTVEWFTGPGKEMTMPLTSRPEPKSRFIPSKWEHKKVMKIVRAIRQGRITPHGPVTAAQQPQYYALWSTADEAEASRRPPPLPAPKVRLPTHSESYNPPKEYLPTDEERKEWEDMDPEDRPENYLPRSHDTLRHVPAYEDFVKERFDRQLDLYLAPRVRRVKLNIDPESLVPKLPSPKELRPFPVAQNVVFEHPGKARVRCVSWSMDGEWVATGDERGVVRCWEAEVGKCVWEGTFGDQPVGAVEWCPKYNFFLIAVSGALHLVIPPFLPPAQRAAAHTYCTSAFATPSAPVPDAPKWTSAKPLLADGHILTVSVPGNPKQLAWHAKGDYFASVAPDAAAKAVWIHQVTKHHSQSPFRKVKGTVQLVSFHPKQPHFFVATQKYVRQYDLVNQKLLRTLTPGLRWISSLSIHPSGEHLIVGSYDRKLAWFDLEMGTRPFRVLRYHSRALRSVAFSPAHPLFASASDDGTVQIFHATVFADLMTDPRIVPVKVLRGHEVREGLGVLGVRWHPRLSWCVSVGADGRAVLWAN</sequence>
<dbReference type="Pfam" id="PF00400">
    <property type="entry name" value="WD40"/>
    <property type="match status" value="4"/>
</dbReference>
<dbReference type="OrthoDB" id="5571054at2759"/>
<feature type="domain" description="BOP1 N-terminal" evidence="9">
    <location>
        <begin position="154"/>
        <end position="414"/>
    </location>
</feature>
<evidence type="ECO:0000256" key="3">
    <source>
        <dbReference type="ARBA" id="ARBA00022574"/>
    </source>
</evidence>
<dbReference type="SMART" id="SM00320">
    <property type="entry name" value="WD40"/>
    <property type="match status" value="5"/>
</dbReference>
<protein>
    <recommendedName>
        <fullName evidence="6">Ribosome biogenesis protein ERB1</fullName>
    </recommendedName>
    <alternativeName>
        <fullName evidence="6">Eukaryotic ribosome biogenesis protein 1</fullName>
    </alternativeName>
</protein>
<dbReference type="InterPro" id="IPR028598">
    <property type="entry name" value="BOP1/Erb1"/>
</dbReference>
<keyword evidence="2 6" id="KW-0698">rRNA processing</keyword>
<dbReference type="STRING" id="1353952.A0A165H2B7"/>
<dbReference type="EMBL" id="KV423947">
    <property type="protein sequence ID" value="KZT58781.1"/>
    <property type="molecule type" value="Genomic_DNA"/>
</dbReference>
<comment type="similarity">
    <text evidence="6">Belongs to the WD repeat BOP1/ERB1 family.</text>
</comment>
<dbReference type="GO" id="GO:0070545">
    <property type="term" value="C:PeBoW complex"/>
    <property type="evidence" value="ECO:0007669"/>
    <property type="project" value="TreeGrafter"/>
</dbReference>
<dbReference type="Gene3D" id="2.130.10.10">
    <property type="entry name" value="YVTN repeat-like/Quinoprotein amine dehydrogenase"/>
    <property type="match status" value="1"/>
</dbReference>
<dbReference type="InParanoid" id="A0A165H2B7"/>
<evidence type="ECO:0000313" key="10">
    <source>
        <dbReference type="EMBL" id="KZT58781.1"/>
    </source>
</evidence>
<feature type="compositionally biased region" description="Acidic residues" evidence="8">
    <location>
        <begin position="39"/>
        <end position="103"/>
    </location>
</feature>
<dbReference type="Proteomes" id="UP000076842">
    <property type="component" value="Unassembled WGS sequence"/>
</dbReference>
<dbReference type="HAMAP" id="MF_03027">
    <property type="entry name" value="BOP1"/>
    <property type="match status" value="1"/>
</dbReference>
<dbReference type="InterPro" id="IPR001680">
    <property type="entry name" value="WD40_rpt"/>
</dbReference>
<dbReference type="GO" id="GO:0043021">
    <property type="term" value="F:ribonucleoprotein complex binding"/>
    <property type="evidence" value="ECO:0007669"/>
    <property type="project" value="UniProtKB-UniRule"/>
</dbReference>
<dbReference type="FunCoup" id="A0A165H2B7">
    <property type="interactions" value="444"/>
</dbReference>
<keyword evidence="11" id="KW-1185">Reference proteome</keyword>
<evidence type="ECO:0000256" key="4">
    <source>
        <dbReference type="ARBA" id="ARBA00022737"/>
    </source>
</evidence>
<evidence type="ECO:0000259" key="9">
    <source>
        <dbReference type="SMART" id="SM01035"/>
    </source>
</evidence>
<feature type="compositionally biased region" description="Basic and acidic residues" evidence="8">
    <location>
        <begin position="16"/>
        <end position="26"/>
    </location>
</feature>
<keyword evidence="5 6" id="KW-0539">Nucleus</keyword>
<dbReference type="AlphaFoldDB" id="A0A165H2B7"/>
<keyword evidence="1 6" id="KW-0690">Ribosome biogenesis</keyword>
<name>A0A165H2B7_9BASI</name>
<evidence type="ECO:0000256" key="7">
    <source>
        <dbReference type="PROSITE-ProRule" id="PRU00221"/>
    </source>
</evidence>
<reference evidence="10 11" key="1">
    <citation type="journal article" date="2016" name="Mol. Biol. Evol.">
        <title>Comparative Genomics of Early-Diverging Mushroom-Forming Fungi Provides Insights into the Origins of Lignocellulose Decay Capabilities.</title>
        <authorList>
            <person name="Nagy L.G."/>
            <person name="Riley R."/>
            <person name="Tritt A."/>
            <person name="Adam C."/>
            <person name="Daum C."/>
            <person name="Floudas D."/>
            <person name="Sun H."/>
            <person name="Yadav J.S."/>
            <person name="Pangilinan J."/>
            <person name="Larsson K.H."/>
            <person name="Matsuura K."/>
            <person name="Barry K."/>
            <person name="Labutti K."/>
            <person name="Kuo R."/>
            <person name="Ohm R.A."/>
            <person name="Bhattacharya S.S."/>
            <person name="Shirouzu T."/>
            <person name="Yoshinaga Y."/>
            <person name="Martin F.M."/>
            <person name="Grigoriev I.V."/>
            <person name="Hibbett D.S."/>
        </authorList>
    </citation>
    <scope>NUCLEOTIDE SEQUENCE [LARGE SCALE GENOMIC DNA]</scope>
    <source>
        <strain evidence="10 11">HHB12733</strain>
    </source>
</reference>
<dbReference type="PANTHER" id="PTHR17605">
    <property type="entry name" value="RIBOSOME BIOGENESIS PROTEIN BOP1 BLOCK OF PROLIFERATION 1 PROTEIN"/>
    <property type="match status" value="1"/>
</dbReference>
<comment type="subcellular location">
    <subcellularLocation>
        <location evidence="6">Nucleus</location>
        <location evidence="6">Nucleolus</location>
    </subcellularLocation>
    <subcellularLocation>
        <location evidence="6">Nucleus</location>
        <location evidence="6">Nucleoplasm</location>
    </subcellularLocation>
</comment>
<organism evidence="10 11">
    <name type="scientific">Calocera cornea HHB12733</name>
    <dbReference type="NCBI Taxonomy" id="1353952"/>
    <lineage>
        <taxon>Eukaryota</taxon>
        <taxon>Fungi</taxon>
        <taxon>Dikarya</taxon>
        <taxon>Basidiomycota</taxon>
        <taxon>Agaricomycotina</taxon>
        <taxon>Dacrymycetes</taxon>
        <taxon>Dacrymycetales</taxon>
        <taxon>Dacrymycetaceae</taxon>
        <taxon>Calocera</taxon>
    </lineage>
</organism>
<comment type="subunit">
    <text evidence="6">Component of the NOP7 complex, composed of ERB1, NOP7 and YTM1. Within the NOP7 complex ERB1 appears to interact directly with NOP7 and YTM1. The NOP7 complex also associates with the 66S pre-ribosome.</text>
</comment>
<dbReference type="PANTHER" id="PTHR17605:SF0">
    <property type="entry name" value="RIBOSOME BIOGENESIS PROTEIN BOP1"/>
    <property type="match status" value="1"/>
</dbReference>
<keyword evidence="3 7" id="KW-0853">WD repeat</keyword>
<feature type="compositionally biased region" description="Basic and acidic residues" evidence="8">
    <location>
        <begin position="336"/>
        <end position="358"/>
    </location>
</feature>
<dbReference type="GO" id="GO:0030687">
    <property type="term" value="C:preribosome, large subunit precursor"/>
    <property type="evidence" value="ECO:0007669"/>
    <property type="project" value="UniProtKB-UniRule"/>
</dbReference>
<evidence type="ECO:0000256" key="1">
    <source>
        <dbReference type="ARBA" id="ARBA00022517"/>
    </source>
</evidence>
<dbReference type="InterPro" id="IPR036322">
    <property type="entry name" value="WD40_repeat_dom_sf"/>
</dbReference>